<organism evidence="2">
    <name type="scientific">freshwater metagenome</name>
    <dbReference type="NCBI Taxonomy" id="449393"/>
    <lineage>
        <taxon>unclassified sequences</taxon>
        <taxon>metagenomes</taxon>
        <taxon>ecological metagenomes</taxon>
    </lineage>
</organism>
<dbReference type="Pfam" id="PF01575">
    <property type="entry name" value="MaoC_dehydratas"/>
    <property type="match status" value="1"/>
</dbReference>
<dbReference type="GO" id="GO:0006633">
    <property type="term" value="P:fatty acid biosynthetic process"/>
    <property type="evidence" value="ECO:0007669"/>
    <property type="project" value="TreeGrafter"/>
</dbReference>
<dbReference type="InterPro" id="IPR029069">
    <property type="entry name" value="HotDog_dom_sf"/>
</dbReference>
<evidence type="ECO:0000259" key="1">
    <source>
        <dbReference type="Pfam" id="PF01575"/>
    </source>
</evidence>
<accession>A0A6J6SB08</accession>
<protein>
    <submittedName>
        <fullName evidence="2">Unannotated protein</fullName>
    </submittedName>
</protein>
<dbReference type="GO" id="GO:0019171">
    <property type="term" value="F:(3R)-hydroxyacyl-[acyl-carrier-protein] dehydratase activity"/>
    <property type="evidence" value="ECO:0007669"/>
    <property type="project" value="TreeGrafter"/>
</dbReference>
<dbReference type="Gene3D" id="3.10.129.10">
    <property type="entry name" value="Hotdog Thioesterase"/>
    <property type="match status" value="1"/>
</dbReference>
<reference evidence="2" key="1">
    <citation type="submission" date="2020-05" db="EMBL/GenBank/DDBJ databases">
        <authorList>
            <person name="Chiriac C."/>
            <person name="Salcher M."/>
            <person name="Ghai R."/>
            <person name="Kavagutti S V."/>
        </authorList>
    </citation>
    <scope>NUCLEOTIDE SEQUENCE</scope>
</reference>
<feature type="domain" description="MaoC-like" evidence="1">
    <location>
        <begin position="14"/>
        <end position="105"/>
    </location>
</feature>
<dbReference type="AlphaFoldDB" id="A0A6J6SB08"/>
<name>A0A6J6SB08_9ZZZZ</name>
<gene>
    <name evidence="2" type="ORF">UFOPK2683_01328</name>
</gene>
<dbReference type="PANTHER" id="PTHR43437:SF3">
    <property type="entry name" value="HYDROXYACYL-THIOESTER DEHYDRATASE TYPE 2, MITOCHONDRIAL"/>
    <property type="match status" value="1"/>
</dbReference>
<proteinExistence type="predicted"/>
<dbReference type="InterPro" id="IPR050965">
    <property type="entry name" value="UPF0336/Enoyl-CoA_hydratase"/>
</dbReference>
<sequence length="135" mass="14565">MTKLTVGEQLTPIVIEKISRTDFVKYAGASGDFNPMHHDETIATATGNPSVFGHGMLTAGLMARVLTDEFGPEALRKFQVRFAKPVWPGDTLTFTATVTAIREEEGKTFVDLECTCSNQDGVEALNGSATALNQN</sequence>
<dbReference type="EMBL" id="CAEZYK010000094">
    <property type="protein sequence ID" value="CAB4731755.1"/>
    <property type="molecule type" value="Genomic_DNA"/>
</dbReference>
<dbReference type="SUPFAM" id="SSF54637">
    <property type="entry name" value="Thioesterase/thiol ester dehydrase-isomerase"/>
    <property type="match status" value="1"/>
</dbReference>
<evidence type="ECO:0000313" key="2">
    <source>
        <dbReference type="EMBL" id="CAB4731755.1"/>
    </source>
</evidence>
<dbReference type="PANTHER" id="PTHR43437">
    <property type="entry name" value="HYDROXYACYL-THIOESTER DEHYDRATASE TYPE 2, MITOCHONDRIAL-RELATED"/>
    <property type="match status" value="1"/>
</dbReference>
<dbReference type="InterPro" id="IPR002539">
    <property type="entry name" value="MaoC-like_dom"/>
</dbReference>